<comment type="caution">
    <text evidence="2">The sequence shown here is derived from an EMBL/GenBank/DDBJ whole genome shotgun (WGS) entry which is preliminary data.</text>
</comment>
<dbReference type="InterPro" id="IPR040108">
    <property type="entry name" value="Laa1/Sip1/HEATR5"/>
</dbReference>
<evidence type="ECO:0000313" key="2">
    <source>
        <dbReference type="EMBL" id="CAI9593308.1"/>
    </source>
</evidence>
<sequence length="148" mass="16111">MERITACLQAMKALFGVSWPRAHIGADPELAFELVSVLHRLLLMRESSEVQLLALEVGRQILGASQEHVQERRRSAEVDDGAEEKETLPEFGEGHDTGGLIPGHSLVLATLELCLCILIRQLPQLSPRLTGNSSGNNGAKQILSHEAS</sequence>
<accession>A0ABN9F8E8</accession>
<organism evidence="2 3">
    <name type="scientific">Staurois parvus</name>
    <dbReference type="NCBI Taxonomy" id="386267"/>
    <lineage>
        <taxon>Eukaryota</taxon>
        <taxon>Metazoa</taxon>
        <taxon>Chordata</taxon>
        <taxon>Craniata</taxon>
        <taxon>Vertebrata</taxon>
        <taxon>Euteleostomi</taxon>
        <taxon>Amphibia</taxon>
        <taxon>Batrachia</taxon>
        <taxon>Anura</taxon>
        <taxon>Neobatrachia</taxon>
        <taxon>Ranoidea</taxon>
        <taxon>Ranidae</taxon>
        <taxon>Staurois</taxon>
    </lineage>
</organism>
<keyword evidence="3" id="KW-1185">Reference proteome</keyword>
<feature type="region of interest" description="Disordered" evidence="1">
    <location>
        <begin position="128"/>
        <end position="148"/>
    </location>
</feature>
<gene>
    <name evidence="2" type="ORF">SPARVUS_LOCUS11515111</name>
</gene>
<dbReference type="PANTHER" id="PTHR21663:SF1">
    <property type="entry name" value="HEAT REPEAT-CONTAINING PROTEIN 5A"/>
    <property type="match status" value="1"/>
</dbReference>
<dbReference type="Proteomes" id="UP001162483">
    <property type="component" value="Unassembled WGS sequence"/>
</dbReference>
<feature type="compositionally biased region" description="Polar residues" evidence="1">
    <location>
        <begin position="128"/>
        <end position="139"/>
    </location>
</feature>
<dbReference type="EMBL" id="CATNWA010016509">
    <property type="protein sequence ID" value="CAI9593308.1"/>
    <property type="molecule type" value="Genomic_DNA"/>
</dbReference>
<proteinExistence type="predicted"/>
<feature type="region of interest" description="Disordered" evidence="1">
    <location>
        <begin position="68"/>
        <end position="95"/>
    </location>
</feature>
<feature type="compositionally biased region" description="Basic and acidic residues" evidence="1">
    <location>
        <begin position="84"/>
        <end position="95"/>
    </location>
</feature>
<dbReference type="Pfam" id="PF25468">
    <property type="entry name" value="HEAT_HEATR5A"/>
    <property type="match status" value="1"/>
</dbReference>
<name>A0ABN9F8E8_9NEOB</name>
<dbReference type="PANTHER" id="PTHR21663">
    <property type="entry name" value="HYPOTHETICAL HEAT DOMAIN-CONTAINING"/>
    <property type="match status" value="1"/>
</dbReference>
<evidence type="ECO:0000313" key="3">
    <source>
        <dbReference type="Proteomes" id="UP001162483"/>
    </source>
</evidence>
<feature type="non-terminal residue" evidence="2">
    <location>
        <position position="148"/>
    </location>
</feature>
<reference evidence="2" key="1">
    <citation type="submission" date="2023-05" db="EMBL/GenBank/DDBJ databases">
        <authorList>
            <person name="Stuckert A."/>
        </authorList>
    </citation>
    <scope>NUCLEOTIDE SEQUENCE</scope>
</reference>
<evidence type="ECO:0000256" key="1">
    <source>
        <dbReference type="SAM" id="MobiDB-lite"/>
    </source>
</evidence>
<feature type="compositionally biased region" description="Basic and acidic residues" evidence="1">
    <location>
        <begin position="68"/>
        <end position="77"/>
    </location>
</feature>
<protein>
    <submittedName>
        <fullName evidence="2">Uncharacterized protein</fullName>
    </submittedName>
</protein>